<accession>A0A8G2BLF2</accession>
<keyword evidence="1" id="KW-0732">Signal</keyword>
<feature type="chain" id="PRO_5034541498" description="Secreted protein" evidence="1">
    <location>
        <begin position="28"/>
        <end position="123"/>
    </location>
</feature>
<protein>
    <recommendedName>
        <fullName evidence="4">Secreted protein</fullName>
    </recommendedName>
</protein>
<dbReference type="AlphaFoldDB" id="A0A8G2BLF2"/>
<reference evidence="2 3" key="1">
    <citation type="submission" date="2016-10" db="EMBL/GenBank/DDBJ databases">
        <authorList>
            <person name="Varghese N."/>
            <person name="Submissions S."/>
        </authorList>
    </citation>
    <scope>NUCLEOTIDE SEQUENCE [LARGE SCALE GENOMIC DNA]</scope>
    <source>
        <strain evidence="2 3">DSM 18839</strain>
    </source>
</reference>
<feature type="signal peptide" evidence="1">
    <location>
        <begin position="1"/>
        <end position="27"/>
    </location>
</feature>
<dbReference type="Proteomes" id="UP000198615">
    <property type="component" value="Unassembled WGS sequence"/>
</dbReference>
<dbReference type="EMBL" id="FNBW01000016">
    <property type="protein sequence ID" value="SDG39170.1"/>
    <property type="molecule type" value="Genomic_DNA"/>
</dbReference>
<sequence>MQGRKAAISAALSLAAGLFCAAGSASADPLGDRIAESLCYPPSAERMALAPEDRARLLAAPPVTGDYRDIQGSESRAWFEVLPDGTARCRTPANSAMTVTFCAAVTLEADALRRAERRLCKFP</sequence>
<evidence type="ECO:0008006" key="4">
    <source>
        <dbReference type="Google" id="ProtNLM"/>
    </source>
</evidence>
<dbReference type="RefSeq" id="WP_093153590.1">
    <property type="nucleotide sequence ID" value="NZ_FNBW01000016.1"/>
</dbReference>
<evidence type="ECO:0000313" key="3">
    <source>
        <dbReference type="Proteomes" id="UP000198615"/>
    </source>
</evidence>
<organism evidence="2 3">
    <name type="scientific">Thalassobaculum litoreum DSM 18839</name>
    <dbReference type="NCBI Taxonomy" id="1123362"/>
    <lineage>
        <taxon>Bacteria</taxon>
        <taxon>Pseudomonadati</taxon>
        <taxon>Pseudomonadota</taxon>
        <taxon>Alphaproteobacteria</taxon>
        <taxon>Rhodospirillales</taxon>
        <taxon>Thalassobaculaceae</taxon>
        <taxon>Thalassobaculum</taxon>
    </lineage>
</organism>
<name>A0A8G2BLF2_9PROT</name>
<proteinExistence type="predicted"/>
<comment type="caution">
    <text evidence="2">The sequence shown here is derived from an EMBL/GenBank/DDBJ whole genome shotgun (WGS) entry which is preliminary data.</text>
</comment>
<evidence type="ECO:0000313" key="2">
    <source>
        <dbReference type="EMBL" id="SDG39170.1"/>
    </source>
</evidence>
<gene>
    <name evidence="2" type="ORF">SAMN05660686_04233</name>
</gene>
<evidence type="ECO:0000256" key="1">
    <source>
        <dbReference type="SAM" id="SignalP"/>
    </source>
</evidence>
<dbReference type="OrthoDB" id="9993198at2"/>
<keyword evidence="3" id="KW-1185">Reference proteome</keyword>